<dbReference type="GO" id="GO:0004252">
    <property type="term" value="F:serine-type endopeptidase activity"/>
    <property type="evidence" value="ECO:0007669"/>
    <property type="project" value="InterPro"/>
</dbReference>
<accession>A0A0M4KU30</accession>
<keyword evidence="3 9" id="KW-0812">Transmembrane</keyword>
<dbReference type="PROSITE" id="PS51868">
    <property type="entry name" value="PEPTIDASE_S39"/>
    <property type="match status" value="1"/>
</dbReference>
<dbReference type="SUPFAM" id="SSF50494">
    <property type="entry name" value="Trypsin-like serine proteases"/>
    <property type="match status" value="1"/>
</dbReference>
<feature type="region of interest" description="Disordered" evidence="8">
    <location>
        <begin position="505"/>
        <end position="635"/>
    </location>
</feature>
<keyword evidence="4" id="KW-0378">Hydrolase</keyword>
<feature type="compositionally biased region" description="Basic residues" evidence="8">
    <location>
        <begin position="595"/>
        <end position="604"/>
    </location>
</feature>
<evidence type="ECO:0000256" key="9">
    <source>
        <dbReference type="SAM" id="Phobius"/>
    </source>
</evidence>
<evidence type="ECO:0000256" key="8">
    <source>
        <dbReference type="SAM" id="MobiDB-lite"/>
    </source>
</evidence>
<evidence type="ECO:0000256" key="6">
    <source>
        <dbReference type="ARBA" id="ARBA00022989"/>
    </source>
</evidence>
<keyword evidence="2" id="KW-0645">Protease</keyword>
<dbReference type="InterPro" id="IPR043504">
    <property type="entry name" value="Peptidase_S1_PA_chymotrypsin"/>
</dbReference>
<evidence type="ECO:0000259" key="10">
    <source>
        <dbReference type="PROSITE" id="PS51868"/>
    </source>
</evidence>
<evidence type="ECO:0000313" key="11">
    <source>
        <dbReference type="EMBL" id="ALD89113.2"/>
    </source>
</evidence>
<feature type="domain" description="Peptidase S39" evidence="10">
    <location>
        <begin position="217"/>
        <end position="405"/>
    </location>
</feature>
<dbReference type="GO" id="GO:0016032">
    <property type="term" value="P:viral process"/>
    <property type="evidence" value="ECO:0007669"/>
    <property type="project" value="InterPro"/>
</dbReference>
<keyword evidence="6 9" id="KW-1133">Transmembrane helix</keyword>
<feature type="transmembrane region" description="Helical" evidence="9">
    <location>
        <begin position="118"/>
        <end position="141"/>
    </location>
</feature>
<organism evidence="11">
    <name type="scientific">Rhizoctonia solani barnavirus 1</name>
    <dbReference type="NCBI Taxonomy" id="1708382"/>
    <lineage>
        <taxon>Viruses</taxon>
        <taxon>Riboviria</taxon>
        <taxon>Orthornavirae</taxon>
        <taxon>Pisuviricota</taxon>
        <taxon>Pisoniviricetes</taxon>
        <taxon>Sobelivirales</taxon>
        <taxon>Barnaviridae</taxon>
        <taxon>Barnavirus</taxon>
    </lineage>
</organism>
<feature type="compositionally biased region" description="Basic residues" evidence="8">
    <location>
        <begin position="527"/>
        <end position="539"/>
    </location>
</feature>
<dbReference type="GO" id="GO:0016020">
    <property type="term" value="C:membrane"/>
    <property type="evidence" value="ECO:0007669"/>
    <property type="project" value="UniProtKB-SubCell"/>
</dbReference>
<evidence type="ECO:0000256" key="2">
    <source>
        <dbReference type="ARBA" id="ARBA00022670"/>
    </source>
</evidence>
<dbReference type="GO" id="GO:0006508">
    <property type="term" value="P:proteolysis"/>
    <property type="evidence" value="ECO:0007669"/>
    <property type="project" value="UniProtKB-KW"/>
</dbReference>
<evidence type="ECO:0000256" key="1">
    <source>
        <dbReference type="ARBA" id="ARBA00004141"/>
    </source>
</evidence>
<sequence>MFGNAEIRSVASCVGSASADLGGVSRVGQCRNIPRRGNKDTIGQGFTHFCSYITLVFVDGRWQAGSSAIVLLRPRAYANLVSKGFGSKEFAFDDVFLPPTSLLTGVVVLMALYRIRLFLLAMVVEFTSAVVSFIGFIWPYLLWCIPFVNYFMLLFRTCTLFISVGNELYGAYMSWGTKAAVTVVQEIQDPNTVKLNEILLAVRSLTTSGLRLKESMQEGSTPIPLDTWSRKVVSLRNSIDRHIGFGFFTVYEGKNALVTAAHVLRDVKGGSIFCDGNARKIGDWKVLVYTTYDFVVVEIPSNLPAELHAEKLKLAKTANTGSAVELFGYFNGVLSKTLGVVTSPDKRLKFKHTASTIAGSCGTPLISGGKVVGIHVETDGMGFNYAQSLDLLVRSKESQDNYSEDKQLYGQFDELETGDDDFIDYAPGDEGEAMEMVRVGKRKMRTIKRTHADIPANFGAGDMAASRGAGLTTSSFRWSDTLDDDGDDDYFSHYFEGSKGKVFPAPATQLETEPKKLMVSKDTSTGKNKRAAKRLRQKERKKEAAEKKTAPSLNTSGVSEASKVPQVATKVPCPVQEESKGESTTSLATGAGLAKKTRRSRKALKSTQKDSAGKKDEESPPAPNAKPSSRLLGKATNIQTLVSRLDSLEEKLKVGQKVDMKSLSKTLNQLRTLSKET</sequence>
<protein>
    <submittedName>
        <fullName evidence="11">Putative ORF2 polyprotein</fullName>
    </submittedName>
</protein>
<feature type="transmembrane region" description="Helical" evidence="9">
    <location>
        <begin position="95"/>
        <end position="113"/>
    </location>
</feature>
<evidence type="ECO:0000256" key="3">
    <source>
        <dbReference type="ARBA" id="ARBA00022692"/>
    </source>
</evidence>
<evidence type="ECO:0000256" key="4">
    <source>
        <dbReference type="ARBA" id="ARBA00022801"/>
    </source>
</evidence>
<dbReference type="EMBL" id="KP900904">
    <property type="protein sequence ID" value="ALD89113.2"/>
    <property type="molecule type" value="Genomic_RNA"/>
</dbReference>
<name>A0A0M4KU30_9VIRU</name>
<proteinExistence type="predicted"/>
<feature type="compositionally biased region" description="Basic and acidic residues" evidence="8">
    <location>
        <begin position="607"/>
        <end position="618"/>
    </location>
</feature>
<dbReference type="Gene3D" id="2.40.10.10">
    <property type="entry name" value="Trypsin-like serine proteases"/>
    <property type="match status" value="2"/>
</dbReference>
<dbReference type="Pfam" id="PF02122">
    <property type="entry name" value="Peptidase_S39"/>
    <property type="match status" value="1"/>
</dbReference>
<evidence type="ECO:0000256" key="7">
    <source>
        <dbReference type="ARBA" id="ARBA00023136"/>
    </source>
</evidence>
<dbReference type="InterPro" id="IPR000382">
    <property type="entry name" value="Peptidase_S39B_luteovirus"/>
</dbReference>
<keyword evidence="7 9" id="KW-0472">Membrane</keyword>
<dbReference type="InterPro" id="IPR009003">
    <property type="entry name" value="Peptidase_S1_PA"/>
</dbReference>
<reference evidence="11" key="1">
    <citation type="journal article" date="2016" name="J. Virol.">
        <title>Identification of diverse mycoviruses through metatranscriptomics characterization of the viromes of five major fungal plant pathogens.</title>
        <authorList>
            <person name="Marzano S.-Y.L."/>
            <person name="Nelson B.D."/>
            <person name="Ajayi-Oyetunde O."/>
            <person name="Bradley C.A."/>
            <person name="Hughes T.J."/>
            <person name="Hartman G.L."/>
            <person name="Eastburn D.M."/>
            <person name="Domier L.L."/>
        </authorList>
    </citation>
    <scope>NUCLEOTIDE SEQUENCE</scope>
    <source>
        <strain evidence="11">DV-8</strain>
    </source>
</reference>
<keyword evidence="5" id="KW-0720">Serine protease</keyword>
<evidence type="ECO:0000256" key="5">
    <source>
        <dbReference type="ARBA" id="ARBA00022825"/>
    </source>
</evidence>
<feature type="compositionally biased region" description="Basic and acidic residues" evidence="8">
    <location>
        <begin position="540"/>
        <end position="549"/>
    </location>
</feature>
<comment type="subcellular location">
    <subcellularLocation>
        <location evidence="1">Membrane</location>
        <topology evidence="1">Multi-pass membrane protein</topology>
    </subcellularLocation>
</comment>